<gene>
    <name evidence="1" type="ORF">PMACD_LOCUS12270</name>
</gene>
<sequence>MSRQIDNTKGQSGNMSLILIDNFWREGKQKRSAFSPQRACNLCLVWWPPAVAVPDYDYPENILMMFMDELEFADRRKPAYYFSAIFDHLIPAYA</sequence>
<evidence type="ECO:0000313" key="2">
    <source>
        <dbReference type="Proteomes" id="UP000663880"/>
    </source>
</evidence>
<protein>
    <submittedName>
        <fullName evidence="1">Uncharacterized protein</fullName>
    </submittedName>
</protein>
<comment type="caution">
    <text evidence="1">The sequence shown here is derived from an EMBL/GenBank/DDBJ whole genome shotgun (WGS) entry which is preliminary data.</text>
</comment>
<proteinExistence type="predicted"/>
<keyword evidence="2" id="KW-1185">Reference proteome</keyword>
<accession>A0A821VSR7</accession>
<dbReference type="AlphaFoldDB" id="A0A821VSR7"/>
<evidence type="ECO:0000313" key="1">
    <source>
        <dbReference type="EMBL" id="CAF4912496.1"/>
    </source>
</evidence>
<organism evidence="1 2">
    <name type="scientific">Pieris macdunnoughi</name>
    <dbReference type="NCBI Taxonomy" id="345717"/>
    <lineage>
        <taxon>Eukaryota</taxon>
        <taxon>Metazoa</taxon>
        <taxon>Ecdysozoa</taxon>
        <taxon>Arthropoda</taxon>
        <taxon>Hexapoda</taxon>
        <taxon>Insecta</taxon>
        <taxon>Pterygota</taxon>
        <taxon>Neoptera</taxon>
        <taxon>Endopterygota</taxon>
        <taxon>Lepidoptera</taxon>
        <taxon>Glossata</taxon>
        <taxon>Ditrysia</taxon>
        <taxon>Papilionoidea</taxon>
        <taxon>Pieridae</taxon>
        <taxon>Pierinae</taxon>
        <taxon>Pieris</taxon>
    </lineage>
</organism>
<dbReference type="EMBL" id="CAJOBZ010000046">
    <property type="protein sequence ID" value="CAF4912496.1"/>
    <property type="molecule type" value="Genomic_DNA"/>
</dbReference>
<name>A0A821VSR7_9NEOP</name>
<reference evidence="1" key="1">
    <citation type="submission" date="2021-02" db="EMBL/GenBank/DDBJ databases">
        <authorList>
            <person name="Steward A R."/>
        </authorList>
    </citation>
    <scope>NUCLEOTIDE SEQUENCE</scope>
</reference>
<dbReference type="Proteomes" id="UP000663880">
    <property type="component" value="Unassembled WGS sequence"/>
</dbReference>